<feature type="transmembrane region" description="Helical" evidence="1">
    <location>
        <begin position="161"/>
        <end position="179"/>
    </location>
</feature>
<evidence type="ECO:0000313" key="3">
    <source>
        <dbReference type="Proteomes" id="UP001172082"/>
    </source>
</evidence>
<name>A0ABT8KVM7_9BACT</name>
<dbReference type="InterPro" id="IPR022134">
    <property type="entry name" value="DUF3667"/>
</dbReference>
<dbReference type="Pfam" id="PF12412">
    <property type="entry name" value="DUF3667"/>
    <property type="match status" value="1"/>
</dbReference>
<dbReference type="Proteomes" id="UP001172082">
    <property type="component" value="Unassembled WGS sequence"/>
</dbReference>
<keyword evidence="3" id="KW-1185">Reference proteome</keyword>
<feature type="transmembrane region" description="Helical" evidence="1">
    <location>
        <begin position="88"/>
        <end position="108"/>
    </location>
</feature>
<feature type="transmembrane region" description="Helical" evidence="1">
    <location>
        <begin position="258"/>
        <end position="280"/>
    </location>
</feature>
<gene>
    <name evidence="2" type="ORF">QQ008_25745</name>
</gene>
<accession>A0ABT8KVM7</accession>
<sequence>MTQKSKKTTTQSQQKKCLTCGTDLMGMFCYQCGEKVIERKDRSILTLLEQLINAFTFADSKLLRTIKYFLFNPGFLVNEYIAGKRKRYIAPLSFFFIVNILFFIFNPISDFNLNLYDQVNHQIGYSSWAKSLVEERLEERGITLQQYGEMYNKQSGNLSKSLIILNVPLVALFIMLLNFRSSRFYVDHFIFALNIFAFVLLWSMLGYVLVSSLIYTTNLLGWTQSDTLKGTSILLIPIVSYVYFLFAQKSTYQRSWAYSAFAAFMALAGIVLTQGLYRFFLFVVTFVTT</sequence>
<evidence type="ECO:0000313" key="2">
    <source>
        <dbReference type="EMBL" id="MDN5204820.1"/>
    </source>
</evidence>
<proteinExistence type="predicted"/>
<dbReference type="RefSeq" id="WP_346754844.1">
    <property type="nucleotide sequence ID" value="NZ_JAUJEA010000013.1"/>
</dbReference>
<feature type="transmembrane region" description="Helical" evidence="1">
    <location>
        <begin position="227"/>
        <end position="246"/>
    </location>
</feature>
<protein>
    <submittedName>
        <fullName evidence="2">DUF3667 domain-containing protein</fullName>
    </submittedName>
</protein>
<comment type="caution">
    <text evidence="2">The sequence shown here is derived from an EMBL/GenBank/DDBJ whole genome shotgun (WGS) entry which is preliminary data.</text>
</comment>
<keyword evidence="1" id="KW-0812">Transmembrane</keyword>
<reference evidence="2" key="1">
    <citation type="submission" date="2023-06" db="EMBL/GenBank/DDBJ databases">
        <title>Genomic of Parafulvivirga corallium.</title>
        <authorList>
            <person name="Wang G."/>
        </authorList>
    </citation>
    <scope>NUCLEOTIDE SEQUENCE</scope>
    <source>
        <strain evidence="2">BMA10</strain>
    </source>
</reference>
<keyword evidence="1" id="KW-0472">Membrane</keyword>
<feature type="transmembrane region" description="Helical" evidence="1">
    <location>
        <begin position="191"/>
        <end position="215"/>
    </location>
</feature>
<keyword evidence="1" id="KW-1133">Transmembrane helix</keyword>
<evidence type="ECO:0000256" key="1">
    <source>
        <dbReference type="SAM" id="Phobius"/>
    </source>
</evidence>
<dbReference type="EMBL" id="JAUJEA010000013">
    <property type="protein sequence ID" value="MDN5204820.1"/>
    <property type="molecule type" value="Genomic_DNA"/>
</dbReference>
<organism evidence="2 3">
    <name type="scientific">Splendidivirga corallicola</name>
    <dbReference type="NCBI Taxonomy" id="3051826"/>
    <lineage>
        <taxon>Bacteria</taxon>
        <taxon>Pseudomonadati</taxon>
        <taxon>Bacteroidota</taxon>
        <taxon>Cytophagia</taxon>
        <taxon>Cytophagales</taxon>
        <taxon>Splendidivirgaceae</taxon>
        <taxon>Splendidivirga</taxon>
    </lineage>
</organism>